<evidence type="ECO:0000256" key="2">
    <source>
        <dbReference type="ARBA" id="ARBA00023043"/>
    </source>
</evidence>
<dbReference type="Proteomes" id="UP000749646">
    <property type="component" value="Unassembled WGS sequence"/>
</dbReference>
<organism evidence="5 6">
    <name type="scientific">Modicella reniformis</name>
    <dbReference type="NCBI Taxonomy" id="1440133"/>
    <lineage>
        <taxon>Eukaryota</taxon>
        <taxon>Fungi</taxon>
        <taxon>Fungi incertae sedis</taxon>
        <taxon>Mucoromycota</taxon>
        <taxon>Mortierellomycotina</taxon>
        <taxon>Mortierellomycetes</taxon>
        <taxon>Mortierellales</taxon>
        <taxon>Mortierellaceae</taxon>
        <taxon>Modicella</taxon>
    </lineage>
</organism>
<evidence type="ECO:0000256" key="4">
    <source>
        <dbReference type="SAM" id="MobiDB-lite"/>
    </source>
</evidence>
<feature type="compositionally biased region" description="Low complexity" evidence="4">
    <location>
        <begin position="388"/>
        <end position="414"/>
    </location>
</feature>
<keyword evidence="6" id="KW-1185">Reference proteome</keyword>
<evidence type="ECO:0000256" key="3">
    <source>
        <dbReference type="PROSITE-ProRule" id="PRU00023"/>
    </source>
</evidence>
<keyword evidence="2 3" id="KW-0040">ANK repeat</keyword>
<dbReference type="Pfam" id="PF00023">
    <property type="entry name" value="Ank"/>
    <property type="match status" value="1"/>
</dbReference>
<name>A0A9P6J1A9_9FUNG</name>
<protein>
    <recommendedName>
        <fullName evidence="7">Ankyrin</fullName>
    </recommendedName>
</protein>
<evidence type="ECO:0008006" key="7">
    <source>
        <dbReference type="Google" id="ProtNLM"/>
    </source>
</evidence>
<dbReference type="PANTHER" id="PTHR24180">
    <property type="entry name" value="CYCLIN-DEPENDENT KINASE INHIBITOR 2C-RELATED"/>
    <property type="match status" value="1"/>
</dbReference>
<evidence type="ECO:0000313" key="5">
    <source>
        <dbReference type="EMBL" id="KAF9955045.1"/>
    </source>
</evidence>
<keyword evidence="1" id="KW-0677">Repeat</keyword>
<gene>
    <name evidence="5" type="ORF">BGZ65_003633</name>
</gene>
<proteinExistence type="predicted"/>
<sequence>MASASLPVPPDLEARMANLERGSNTLNKMVFDIQGPMMKETGQECDKRPLVGDIALHNPINESSMQTGDTALHLACLFLESPMDTIKVLVELGADINLENLQGYTPVMILVSSNTQYCCEALKFFVTRGARIPAYIRSPITPLNSAQMYALNLVNESRQIGTGPLPVSSLIGRHSRPRISLPNQNVYQERGGRKVERMFAQGRPLIHVVAAMQEDYRILDCLCEAGLDPAMSFAGETALVAAAAHLRIKNVEWLLNHDLDISTEAGVQRAIKVVKLLHINGTLSNNYAYCSGQEGHMRSRSASSSTPISRMMDAYNTQREFLDDIRDLGKYSWAGVTYGEADQMSKDMVGPVLNLLEQWTGSRRIANRKEVATKLKLMFGSSMDPFPSAGGARGSSVSVASMSSDSSSSSHGSYHGIGGGGGGGASGRPSLGRGGGGLIHGARSMRKSQRHLIDQVLNEKSSMRFW</sequence>
<dbReference type="InterPro" id="IPR036770">
    <property type="entry name" value="Ankyrin_rpt-contain_sf"/>
</dbReference>
<feature type="repeat" description="ANK" evidence="3">
    <location>
        <begin position="67"/>
        <end position="101"/>
    </location>
</feature>
<dbReference type="AlphaFoldDB" id="A0A9P6J1A9"/>
<dbReference type="PANTHER" id="PTHR24180:SF45">
    <property type="entry name" value="POLY [ADP-RIBOSE] POLYMERASE TANKYRASE"/>
    <property type="match status" value="1"/>
</dbReference>
<dbReference type="InterPro" id="IPR051637">
    <property type="entry name" value="Ank_repeat_dom-contain_49"/>
</dbReference>
<dbReference type="SMART" id="SM00248">
    <property type="entry name" value="ANK"/>
    <property type="match status" value="4"/>
</dbReference>
<reference evidence="5" key="1">
    <citation type="journal article" date="2020" name="Fungal Divers.">
        <title>Resolving the Mortierellaceae phylogeny through synthesis of multi-gene phylogenetics and phylogenomics.</title>
        <authorList>
            <person name="Vandepol N."/>
            <person name="Liber J."/>
            <person name="Desiro A."/>
            <person name="Na H."/>
            <person name="Kennedy M."/>
            <person name="Barry K."/>
            <person name="Grigoriev I.V."/>
            <person name="Miller A.N."/>
            <person name="O'Donnell K."/>
            <person name="Stajich J.E."/>
            <person name="Bonito G."/>
        </authorList>
    </citation>
    <scope>NUCLEOTIDE SEQUENCE</scope>
    <source>
        <strain evidence="5">MES-2147</strain>
    </source>
</reference>
<dbReference type="InterPro" id="IPR002110">
    <property type="entry name" value="Ankyrin_rpt"/>
</dbReference>
<dbReference type="Gene3D" id="1.25.40.20">
    <property type="entry name" value="Ankyrin repeat-containing domain"/>
    <property type="match status" value="2"/>
</dbReference>
<evidence type="ECO:0000256" key="1">
    <source>
        <dbReference type="ARBA" id="ARBA00022737"/>
    </source>
</evidence>
<dbReference type="OrthoDB" id="544350at2759"/>
<dbReference type="PROSITE" id="PS50088">
    <property type="entry name" value="ANK_REPEAT"/>
    <property type="match status" value="1"/>
</dbReference>
<evidence type="ECO:0000313" key="6">
    <source>
        <dbReference type="Proteomes" id="UP000749646"/>
    </source>
</evidence>
<comment type="caution">
    <text evidence="5">The sequence shown here is derived from an EMBL/GenBank/DDBJ whole genome shotgun (WGS) entry which is preliminary data.</text>
</comment>
<feature type="compositionally biased region" description="Gly residues" evidence="4">
    <location>
        <begin position="415"/>
        <end position="439"/>
    </location>
</feature>
<dbReference type="EMBL" id="JAAAHW010006785">
    <property type="protein sequence ID" value="KAF9955045.1"/>
    <property type="molecule type" value="Genomic_DNA"/>
</dbReference>
<dbReference type="PROSITE" id="PS50297">
    <property type="entry name" value="ANK_REP_REGION"/>
    <property type="match status" value="1"/>
</dbReference>
<feature type="region of interest" description="Disordered" evidence="4">
    <location>
        <begin position="388"/>
        <end position="452"/>
    </location>
</feature>
<accession>A0A9P6J1A9</accession>
<dbReference type="SUPFAM" id="SSF48403">
    <property type="entry name" value="Ankyrin repeat"/>
    <property type="match status" value="1"/>
</dbReference>